<organism evidence="1 2">
    <name type="scientific">Streptomyces albus</name>
    <dbReference type="NCBI Taxonomy" id="1888"/>
    <lineage>
        <taxon>Bacteria</taxon>
        <taxon>Bacillati</taxon>
        <taxon>Actinomycetota</taxon>
        <taxon>Actinomycetes</taxon>
        <taxon>Kitasatosporales</taxon>
        <taxon>Streptomycetaceae</taxon>
        <taxon>Streptomyces</taxon>
    </lineage>
</organism>
<dbReference type="InterPro" id="IPR036689">
    <property type="entry name" value="ESAT-6-like_sf"/>
</dbReference>
<dbReference type="AlphaFoldDB" id="A0A8H1QKA1"/>
<sequence length="115" mass="11980">MLGIAVPELKLAAPVFGAQARKLSGALTTLITALDGLGEPWGKDAGAQFEERYKANQRAIESSAGTLVLGLVSIHEAMDDLKDGHVDNEEVIKGIFTKVAPKKAARDGDGGEHGG</sequence>
<reference evidence="1 2" key="1">
    <citation type="submission" date="2018-10" db="EMBL/GenBank/DDBJ databases">
        <title>Isolation of pseudouridimycin from Streptomyces albus DSM 40763.</title>
        <authorList>
            <person name="Rosenqvist P."/>
            <person name="Metsae-Ketelae M."/>
            <person name="Virta P."/>
        </authorList>
    </citation>
    <scope>NUCLEOTIDE SEQUENCE [LARGE SCALE GENOMIC DNA]</scope>
    <source>
        <strain evidence="1 2">DSM 40763</strain>
    </source>
</reference>
<evidence type="ECO:0000313" key="2">
    <source>
        <dbReference type="Proteomes" id="UP000298111"/>
    </source>
</evidence>
<dbReference type="EMBL" id="RCIY01000114">
    <property type="protein sequence ID" value="TGG75955.1"/>
    <property type="molecule type" value="Genomic_DNA"/>
</dbReference>
<dbReference type="Gene3D" id="1.10.287.1060">
    <property type="entry name" value="ESAT-6-like"/>
    <property type="match status" value="1"/>
</dbReference>
<proteinExistence type="predicted"/>
<accession>A0A8H1QKA1</accession>
<gene>
    <name evidence="1" type="ORF">D8771_32235</name>
</gene>
<dbReference type="SUPFAM" id="SSF140453">
    <property type="entry name" value="EsxAB dimer-like"/>
    <property type="match status" value="1"/>
</dbReference>
<dbReference type="Proteomes" id="UP000298111">
    <property type="component" value="Unassembled WGS sequence"/>
</dbReference>
<protein>
    <submittedName>
        <fullName evidence="1">Uncharacterized protein</fullName>
    </submittedName>
</protein>
<evidence type="ECO:0000313" key="1">
    <source>
        <dbReference type="EMBL" id="TGG75955.1"/>
    </source>
</evidence>
<name>A0A8H1QKA1_9ACTN</name>
<comment type="caution">
    <text evidence="1">The sequence shown here is derived from an EMBL/GenBank/DDBJ whole genome shotgun (WGS) entry which is preliminary data.</text>
</comment>